<dbReference type="AlphaFoldDB" id="A0A137P7B4"/>
<dbReference type="Gene3D" id="3.40.30.10">
    <property type="entry name" value="Glutaredoxin"/>
    <property type="match status" value="1"/>
</dbReference>
<organism evidence="4 5">
    <name type="scientific">Conidiobolus coronatus (strain ATCC 28846 / CBS 209.66 / NRRL 28638)</name>
    <name type="common">Delacroixia coronata</name>
    <dbReference type="NCBI Taxonomy" id="796925"/>
    <lineage>
        <taxon>Eukaryota</taxon>
        <taxon>Fungi</taxon>
        <taxon>Fungi incertae sedis</taxon>
        <taxon>Zoopagomycota</taxon>
        <taxon>Entomophthoromycotina</taxon>
        <taxon>Entomophthoromycetes</taxon>
        <taxon>Entomophthorales</taxon>
        <taxon>Ancylistaceae</taxon>
        <taxon>Conidiobolus</taxon>
    </lineage>
</organism>
<reference evidence="4 5" key="1">
    <citation type="journal article" date="2015" name="Genome Biol. Evol.">
        <title>Phylogenomic analyses indicate that early fungi evolved digesting cell walls of algal ancestors of land plants.</title>
        <authorList>
            <person name="Chang Y."/>
            <person name="Wang S."/>
            <person name="Sekimoto S."/>
            <person name="Aerts A.L."/>
            <person name="Choi C."/>
            <person name="Clum A."/>
            <person name="LaButti K.M."/>
            <person name="Lindquist E.A."/>
            <person name="Yee Ngan C."/>
            <person name="Ohm R.A."/>
            <person name="Salamov A.A."/>
            <person name="Grigoriev I.V."/>
            <person name="Spatafora J.W."/>
            <person name="Berbee M.L."/>
        </authorList>
    </citation>
    <scope>NUCLEOTIDE SEQUENCE [LARGE SCALE GENOMIC DNA]</scope>
    <source>
        <strain evidence="4 5">NRRL 28638</strain>
    </source>
</reference>
<keyword evidence="2" id="KW-0732">Signal</keyword>
<sequence length="132" mass="15332">MKLTSYLKLTALASLISANNIELDDTNLLDSIQSGTWFVKYYIDSCKWCKKLAPIWEEVSTDLTRWSGKNNFKLASFSCSKYYHLCSKLEIEGYPTLYLYKDGKFIEEYNGPRGNKDLKSYVKDQAQKLKRV</sequence>
<keyword evidence="5" id="KW-1185">Reference proteome</keyword>
<dbReference type="EMBL" id="KQ964489">
    <property type="protein sequence ID" value="KXN70903.1"/>
    <property type="molecule type" value="Genomic_DNA"/>
</dbReference>
<dbReference type="OMA" id="CDEHDIM"/>
<feature type="domain" description="Thioredoxin" evidence="3">
    <location>
        <begin position="7"/>
        <end position="127"/>
    </location>
</feature>
<name>A0A137P7B4_CONC2</name>
<evidence type="ECO:0000256" key="2">
    <source>
        <dbReference type="ARBA" id="ARBA00022729"/>
    </source>
</evidence>
<evidence type="ECO:0000313" key="4">
    <source>
        <dbReference type="EMBL" id="KXN70903.1"/>
    </source>
</evidence>
<evidence type="ECO:0000313" key="5">
    <source>
        <dbReference type="Proteomes" id="UP000070444"/>
    </source>
</evidence>
<evidence type="ECO:0000256" key="1">
    <source>
        <dbReference type="ARBA" id="ARBA00006347"/>
    </source>
</evidence>
<dbReference type="OrthoDB" id="72053at2759"/>
<dbReference type="SUPFAM" id="SSF52833">
    <property type="entry name" value="Thioredoxin-like"/>
    <property type="match status" value="1"/>
</dbReference>
<accession>A0A137P7B4</accession>
<dbReference type="GO" id="GO:0005783">
    <property type="term" value="C:endoplasmic reticulum"/>
    <property type="evidence" value="ECO:0007669"/>
    <property type="project" value="TreeGrafter"/>
</dbReference>
<proteinExistence type="inferred from homology"/>
<protein>
    <submittedName>
        <fullName evidence="4">Thioredoxin-like protein</fullName>
    </submittedName>
</protein>
<evidence type="ECO:0000259" key="3">
    <source>
        <dbReference type="PROSITE" id="PS51352"/>
    </source>
</evidence>
<dbReference type="STRING" id="796925.A0A137P7B4"/>
<dbReference type="Pfam" id="PF00085">
    <property type="entry name" value="Thioredoxin"/>
    <property type="match status" value="1"/>
</dbReference>
<dbReference type="GO" id="GO:0006457">
    <property type="term" value="P:protein folding"/>
    <property type="evidence" value="ECO:0007669"/>
    <property type="project" value="TreeGrafter"/>
</dbReference>
<dbReference type="PROSITE" id="PS51352">
    <property type="entry name" value="THIOREDOXIN_2"/>
    <property type="match status" value="1"/>
</dbReference>
<dbReference type="PANTHER" id="PTHR45672:SF3">
    <property type="entry name" value="THIOREDOXIN DOMAIN-CONTAINING PROTEIN 5"/>
    <property type="match status" value="1"/>
</dbReference>
<gene>
    <name evidence="4" type="ORF">CONCODRAFT_6436</name>
</gene>
<dbReference type="Proteomes" id="UP000070444">
    <property type="component" value="Unassembled WGS sequence"/>
</dbReference>
<dbReference type="InterPro" id="IPR036249">
    <property type="entry name" value="Thioredoxin-like_sf"/>
</dbReference>
<dbReference type="InterPro" id="IPR051063">
    <property type="entry name" value="PDI"/>
</dbReference>
<dbReference type="InterPro" id="IPR013766">
    <property type="entry name" value="Thioredoxin_domain"/>
</dbReference>
<dbReference type="GO" id="GO:0003756">
    <property type="term" value="F:protein disulfide isomerase activity"/>
    <property type="evidence" value="ECO:0007669"/>
    <property type="project" value="TreeGrafter"/>
</dbReference>
<dbReference type="PANTHER" id="PTHR45672">
    <property type="entry name" value="PROTEIN DISULFIDE-ISOMERASE C17H9.14C-RELATED"/>
    <property type="match status" value="1"/>
</dbReference>
<comment type="similarity">
    <text evidence="1">Belongs to the protein disulfide isomerase family.</text>
</comment>